<feature type="compositionally biased region" description="Acidic residues" evidence="1">
    <location>
        <begin position="644"/>
        <end position="654"/>
    </location>
</feature>
<dbReference type="KEGG" id="spu:105447187"/>
<proteinExistence type="predicted"/>
<evidence type="ECO:0000313" key="2">
    <source>
        <dbReference type="EnsemblMetazoa" id="XP_030835507"/>
    </source>
</evidence>
<feature type="compositionally biased region" description="Low complexity" evidence="1">
    <location>
        <begin position="101"/>
        <end position="112"/>
    </location>
</feature>
<reference evidence="2" key="2">
    <citation type="submission" date="2021-01" db="UniProtKB">
        <authorList>
            <consortium name="EnsemblMetazoa"/>
        </authorList>
    </citation>
    <scope>IDENTIFICATION</scope>
</reference>
<dbReference type="InParanoid" id="A0A7M7NH03"/>
<feature type="compositionally biased region" description="Basic residues" evidence="1">
    <location>
        <begin position="116"/>
        <end position="131"/>
    </location>
</feature>
<dbReference type="AlphaFoldDB" id="A0A7M7NH03"/>
<feature type="region of interest" description="Disordered" evidence="1">
    <location>
        <begin position="593"/>
        <end position="686"/>
    </location>
</feature>
<dbReference type="EnsemblMetazoa" id="XM_030979647">
    <property type="protein sequence ID" value="XP_030835507"/>
    <property type="gene ID" value="LOC105447187"/>
</dbReference>
<feature type="compositionally biased region" description="Acidic residues" evidence="1">
    <location>
        <begin position="607"/>
        <end position="628"/>
    </location>
</feature>
<reference evidence="3" key="1">
    <citation type="submission" date="2015-02" db="EMBL/GenBank/DDBJ databases">
        <title>Genome sequencing for Strongylocentrotus purpuratus.</title>
        <authorList>
            <person name="Murali S."/>
            <person name="Liu Y."/>
            <person name="Vee V."/>
            <person name="English A."/>
            <person name="Wang M."/>
            <person name="Skinner E."/>
            <person name="Han Y."/>
            <person name="Muzny D.M."/>
            <person name="Worley K.C."/>
            <person name="Gibbs R.A."/>
        </authorList>
    </citation>
    <scope>NUCLEOTIDE SEQUENCE</scope>
</reference>
<sequence>MWWLSREGSRLYVVVNGRKAYSRNSNIEFSHVVAVTLTDDTGDAGDANKIMFRFACGLSTVAKMEQMNAQMTAQALFCSEAELLTAASFIDEVDMLLAGSSASSIESPSHSEPPVKRKQKTQQRQAKRQRTCSRLSTSSDDSDHHIQLPSLGDLDKAISAKCKGSFEVSLSNLIEANRELQRPRSRKEIIAAKQHLERVDIRQVHVLPVMGDGPSTNPTTGKLQVLGGPPCAYVEAAKELADDTRFSHLKHGWRVQIYLQLTDLEALRVGSLYQESLPVSRPMSFQDQVGLCRKILYWHNSLDTEEEPVRMVQDVRKKCSLALGKETTKNALRSLEPTFQAASYSCRCYRKAQLAFDNYREQMGKELSQFWFMKLQGLPEEVRYDLLVTAASDGNMKAMGKKAEAMKTERVLQDHFVQLVGAESWAEAQELYPDHTSEEAMKPYVGLKFKRNRVPDCFTAHSLSARQTKVMGSPALFMSTSVQTVQVMSSPIAKASVFVCGDVTAAAKTVTALGEVLRVQTITIINQDTTEIEDNQSFATVKFAVVVSAKPITQTVLFLKDPKELANFFIESLTNAGDIVLDDMNNNGELARQATSMQRFGQVFREDSEEGEREEGEREEGETEQQEEGETKQQEEGETKQQEEGETEQQEEGETEQRNMEGGVDNESTEITDSELLGIDEYLFSE</sequence>
<name>A0A7M7NH03_STRPU</name>
<dbReference type="GeneID" id="105447187"/>
<protein>
    <submittedName>
        <fullName evidence="2">Uncharacterized protein</fullName>
    </submittedName>
</protein>
<accession>A0A7M7NH03</accession>
<dbReference type="Proteomes" id="UP000007110">
    <property type="component" value="Unassembled WGS sequence"/>
</dbReference>
<keyword evidence="3" id="KW-1185">Reference proteome</keyword>
<organism evidence="2 3">
    <name type="scientific">Strongylocentrotus purpuratus</name>
    <name type="common">Purple sea urchin</name>
    <dbReference type="NCBI Taxonomy" id="7668"/>
    <lineage>
        <taxon>Eukaryota</taxon>
        <taxon>Metazoa</taxon>
        <taxon>Echinodermata</taxon>
        <taxon>Eleutherozoa</taxon>
        <taxon>Echinozoa</taxon>
        <taxon>Echinoidea</taxon>
        <taxon>Euechinoidea</taxon>
        <taxon>Echinacea</taxon>
        <taxon>Camarodonta</taxon>
        <taxon>Echinidea</taxon>
        <taxon>Strongylocentrotidae</taxon>
        <taxon>Strongylocentrotus</taxon>
    </lineage>
</organism>
<evidence type="ECO:0000256" key="1">
    <source>
        <dbReference type="SAM" id="MobiDB-lite"/>
    </source>
</evidence>
<dbReference type="OMA" id="QTPICET"/>
<feature type="region of interest" description="Disordered" evidence="1">
    <location>
        <begin position="101"/>
        <end position="148"/>
    </location>
</feature>
<dbReference type="RefSeq" id="XP_030835507.1">
    <property type="nucleotide sequence ID" value="XM_030979647.1"/>
</dbReference>
<feature type="compositionally biased region" description="Basic and acidic residues" evidence="1">
    <location>
        <begin position="629"/>
        <end position="643"/>
    </location>
</feature>
<evidence type="ECO:0000313" key="3">
    <source>
        <dbReference type="Proteomes" id="UP000007110"/>
    </source>
</evidence>